<evidence type="ECO:0000256" key="3">
    <source>
        <dbReference type="ARBA" id="ARBA00011245"/>
    </source>
</evidence>
<dbReference type="Pfam" id="PF03548">
    <property type="entry name" value="LolA"/>
    <property type="match status" value="1"/>
</dbReference>
<protein>
    <recommendedName>
        <fullName evidence="4 10">Outer-membrane lipoprotein carrier protein</fullName>
    </recommendedName>
</protein>
<proteinExistence type="inferred from homology"/>
<comment type="subunit">
    <text evidence="3 10">Monomer.</text>
</comment>
<keyword evidence="5 10" id="KW-0813">Transport</keyword>
<evidence type="ECO:0000256" key="8">
    <source>
        <dbReference type="ARBA" id="ARBA00022927"/>
    </source>
</evidence>
<dbReference type="InterPro" id="IPR018323">
    <property type="entry name" value="OM_lipoprot_carrier_LolA_Pbac"/>
</dbReference>
<dbReference type="HAMAP" id="MF_00240">
    <property type="entry name" value="LolA"/>
    <property type="match status" value="1"/>
</dbReference>
<evidence type="ECO:0000256" key="1">
    <source>
        <dbReference type="ARBA" id="ARBA00004418"/>
    </source>
</evidence>
<dbReference type="GO" id="GO:0030288">
    <property type="term" value="C:outer membrane-bounded periplasmic space"/>
    <property type="evidence" value="ECO:0007669"/>
    <property type="project" value="TreeGrafter"/>
</dbReference>
<name>A0A450ZDH5_9GAMM</name>
<evidence type="ECO:0000256" key="2">
    <source>
        <dbReference type="ARBA" id="ARBA00007615"/>
    </source>
</evidence>
<evidence type="ECO:0000313" key="11">
    <source>
        <dbReference type="EMBL" id="VFK51852.1"/>
    </source>
</evidence>
<evidence type="ECO:0000256" key="9">
    <source>
        <dbReference type="ARBA" id="ARBA00023186"/>
    </source>
</evidence>
<comment type="function">
    <text evidence="10">Participates in the translocation of lipoproteins from the inner membrane to the outer membrane. Only forms a complex with a lipoprotein if the residue after the N-terminal Cys is not an aspartate (The Asp acts as a targeting signal to indicate that the lipoprotein should stay in the inner membrane).</text>
</comment>
<dbReference type="PANTHER" id="PTHR35869">
    <property type="entry name" value="OUTER-MEMBRANE LIPOPROTEIN CARRIER PROTEIN"/>
    <property type="match status" value="1"/>
</dbReference>
<dbReference type="GO" id="GO:0044874">
    <property type="term" value="P:lipoprotein localization to outer membrane"/>
    <property type="evidence" value="ECO:0007669"/>
    <property type="project" value="UniProtKB-UniRule"/>
</dbReference>
<sequence>MKNRFPDLIKVTKTGLTSWEPVSPVTFSPSFIPGETMTSTGSRASPWGSPYSNEYPSRSCAREAKQPIAIRHRTVFHALLCALLFGGQWFITASAETNNLPAATEHLNRFLAELDTLTANFQQVLFDEQGRSLEDSRGVVYLARPKRFHWEYREPYRQTIIADGKRIWFYDEDISQVIVKPWGSFSLDTPAALLITGEPLENIFTVRDLGSTRASSDGTWSTRQWVQLTPKSSDATFTRIKLGLGNGTIEIMELLDSFGQTTRLVFSEIAMNPKLDPRLFSFTPPEGADVVGLEAKGAKQRP</sequence>
<evidence type="ECO:0000256" key="5">
    <source>
        <dbReference type="ARBA" id="ARBA00022448"/>
    </source>
</evidence>
<dbReference type="EMBL" id="CAADFS010000143">
    <property type="protein sequence ID" value="VFK51852.1"/>
    <property type="molecule type" value="Genomic_DNA"/>
</dbReference>
<dbReference type="InterPro" id="IPR029046">
    <property type="entry name" value="LolA/LolB/LppX"/>
</dbReference>
<evidence type="ECO:0000256" key="10">
    <source>
        <dbReference type="HAMAP-Rule" id="MF_00240"/>
    </source>
</evidence>
<dbReference type="InterPro" id="IPR004564">
    <property type="entry name" value="OM_lipoprot_carrier_LolA-like"/>
</dbReference>
<keyword evidence="8 10" id="KW-0653">Protein transport</keyword>
<dbReference type="CDD" id="cd16325">
    <property type="entry name" value="LolA"/>
    <property type="match status" value="1"/>
</dbReference>
<keyword evidence="6" id="KW-0732">Signal</keyword>
<evidence type="ECO:0000256" key="4">
    <source>
        <dbReference type="ARBA" id="ARBA00014035"/>
    </source>
</evidence>
<accession>A0A450ZDH5</accession>
<evidence type="ECO:0000256" key="7">
    <source>
        <dbReference type="ARBA" id="ARBA00022764"/>
    </source>
</evidence>
<dbReference type="GO" id="GO:0042953">
    <property type="term" value="P:lipoprotein transport"/>
    <property type="evidence" value="ECO:0007669"/>
    <property type="project" value="InterPro"/>
</dbReference>
<keyword evidence="7 10" id="KW-0574">Periplasm</keyword>
<reference evidence="11" key="1">
    <citation type="submission" date="2019-02" db="EMBL/GenBank/DDBJ databases">
        <authorList>
            <person name="Gruber-Vodicka R. H."/>
            <person name="Seah K. B. B."/>
        </authorList>
    </citation>
    <scope>NUCLEOTIDE SEQUENCE</scope>
    <source>
        <strain evidence="11">BECK_BZ123</strain>
    </source>
</reference>
<dbReference type="SUPFAM" id="SSF89392">
    <property type="entry name" value="Prokaryotic lipoproteins and lipoprotein localization factors"/>
    <property type="match status" value="1"/>
</dbReference>
<evidence type="ECO:0000256" key="6">
    <source>
        <dbReference type="ARBA" id="ARBA00022729"/>
    </source>
</evidence>
<organism evidence="11">
    <name type="scientific">Candidatus Kentrum sp. TC</name>
    <dbReference type="NCBI Taxonomy" id="2126339"/>
    <lineage>
        <taxon>Bacteria</taxon>
        <taxon>Pseudomonadati</taxon>
        <taxon>Pseudomonadota</taxon>
        <taxon>Gammaproteobacteria</taxon>
        <taxon>Candidatus Kentrum</taxon>
    </lineage>
</organism>
<gene>
    <name evidence="10" type="primary">lolA</name>
    <name evidence="11" type="ORF">BECKTC1821D_GA0114238_11436</name>
</gene>
<dbReference type="NCBIfam" id="TIGR00547">
    <property type="entry name" value="lolA"/>
    <property type="match status" value="1"/>
</dbReference>
<keyword evidence="11" id="KW-0449">Lipoprotein</keyword>
<dbReference type="Gene3D" id="2.50.20.10">
    <property type="entry name" value="Lipoprotein localisation LolA/LolB/LppX"/>
    <property type="match status" value="1"/>
</dbReference>
<dbReference type="PANTHER" id="PTHR35869:SF1">
    <property type="entry name" value="OUTER-MEMBRANE LIPOPROTEIN CARRIER PROTEIN"/>
    <property type="match status" value="1"/>
</dbReference>
<comment type="similarity">
    <text evidence="2 10">Belongs to the LolA family.</text>
</comment>
<dbReference type="AlphaFoldDB" id="A0A450ZDH5"/>
<keyword evidence="9 10" id="KW-0143">Chaperone</keyword>
<comment type="subcellular location">
    <subcellularLocation>
        <location evidence="1 10">Periplasm</location>
    </subcellularLocation>
</comment>